<accession>G9E657</accession>
<organismHost>
    <name type="scientific">Micromonas pusilla</name>
    <name type="common">Picoplanktonic green alga</name>
    <name type="synonym">Chromulina pusilla</name>
    <dbReference type="NCBI Taxonomy" id="38833"/>
</organismHost>
<dbReference type="EMBL" id="JF974320">
    <property type="protein sequence ID" value="AET84884.1"/>
    <property type="molecule type" value="Genomic_DNA"/>
</dbReference>
<organism evidence="1 2">
    <name type="scientific">Micromonas pusilla virus SP1</name>
    <name type="common">MpV-SP1</name>
    <dbReference type="NCBI Taxonomy" id="373996"/>
    <lineage>
        <taxon>Viruses</taxon>
        <taxon>Varidnaviria</taxon>
        <taxon>Bamfordvirae</taxon>
        <taxon>Nucleocytoviricota</taxon>
        <taxon>Megaviricetes</taxon>
        <taxon>Algavirales</taxon>
        <taxon>Phycodnaviridae</taxon>
        <taxon>Prasinovirus</taxon>
        <taxon>Prasinovirus micromonas</taxon>
    </lineage>
</organism>
<evidence type="ECO:0000313" key="2">
    <source>
        <dbReference type="Proteomes" id="UP000232710"/>
    </source>
</evidence>
<reference evidence="1 2" key="1">
    <citation type="submission" date="2010-12" db="EMBL/GenBank/DDBJ databases">
        <title>The Genome Sequence of Micromonas pusilla virus SP1.</title>
        <authorList>
            <consortium name="The Broad Institute Genome Sequencing Platform"/>
            <person name="Henn M.R."/>
            <person name="Suttle C."/>
            <person name="Winget D."/>
            <person name="Chan A."/>
            <person name="Levin J."/>
            <person name="Malboeuf C."/>
            <person name="Casali M."/>
            <person name="Russ C."/>
            <person name="Lennon N."/>
            <person name="Chapman S.B."/>
            <person name="Erlich R."/>
            <person name="Young S.K."/>
            <person name="Yandava C."/>
            <person name="Zeng Q."/>
            <person name="Alvarado L."/>
            <person name="Anderson S."/>
            <person name="Berlin A."/>
            <person name="Chen Z."/>
            <person name="Freedman E."/>
            <person name="Gellesch M."/>
            <person name="Goldberg J."/>
            <person name="Green L."/>
            <person name="Griggs A."/>
            <person name="Gujja S."/>
            <person name="Heilman E.R."/>
            <person name="Heiman D."/>
            <person name="Hollinger A."/>
            <person name="Howarth C."/>
            <person name="Larson L."/>
            <person name="Mehta T."/>
            <person name="Pearson M."/>
            <person name="Roberts A."/>
            <person name="Ryan E."/>
            <person name="Saif S."/>
            <person name="Shea T."/>
            <person name="Shenoy N."/>
            <person name="Sisk P."/>
            <person name="Stolte C."/>
            <person name="Sykes S."/>
            <person name="White J."/>
            <person name="Haas B."/>
            <person name="Nusbaum C."/>
            <person name="Birren B."/>
        </authorList>
    </citation>
    <scope>NUCLEOTIDE SEQUENCE [LARGE SCALE GENOMIC DNA]</scope>
    <source>
        <strain evidence="1 2">SP1</strain>
    </source>
</reference>
<dbReference type="Proteomes" id="UP000232710">
    <property type="component" value="Segment"/>
</dbReference>
<evidence type="ECO:0000313" key="1">
    <source>
        <dbReference type="EMBL" id="AET84884.1"/>
    </source>
</evidence>
<sequence>MLLYIIAGIVVMSMIYENAATSAEIGGSKNFHMSQGNSKEMYNKMVKDNLSAEKVKNFVQWEDRFLQIERNSVCSGTPRFIDAIAISDLIKRSFPEYDFSYHTIHLKQTAEPEKIINKSIKCQ</sequence>
<protein>
    <submittedName>
        <fullName evidence="1">Uncharacterized protein</fullName>
    </submittedName>
</protein>
<proteinExistence type="predicted"/>
<name>G9E657_MPSP1</name>
<keyword evidence="2" id="KW-1185">Reference proteome</keyword>
<gene>
    <name evidence="1" type="ORF">MPXG_00086</name>
</gene>